<organism evidence="1 2">
    <name type="scientific">Clostridium perfringens</name>
    <dbReference type="NCBI Taxonomy" id="1502"/>
    <lineage>
        <taxon>Bacteria</taxon>
        <taxon>Bacillati</taxon>
        <taxon>Bacillota</taxon>
        <taxon>Clostridia</taxon>
        <taxon>Eubacteriales</taxon>
        <taxon>Clostridiaceae</taxon>
        <taxon>Clostridium</taxon>
    </lineage>
</organism>
<evidence type="ECO:0000313" key="1">
    <source>
        <dbReference type="EMBL" id="AMN31300.1"/>
    </source>
</evidence>
<dbReference type="AlphaFoldDB" id="A0A140GRZ1"/>
<reference evidence="1 2" key="1">
    <citation type="journal article" date="2016" name="PLoS ONE">
        <title>Plasmid Characterization and Chromosome Analysis of Two netF+ Clostridium perfringens Isolates Associated with Foal and Canine Necrotizing Enteritis.</title>
        <authorList>
            <person name="Mehdizadeh Gohari I."/>
            <person name="Kropinski A.M."/>
            <person name="Weese S.J."/>
            <person name="Parreira V.R."/>
            <person name="Whitehead A.E."/>
            <person name="Boerlin P."/>
            <person name="Prescott J.F."/>
        </authorList>
    </citation>
    <scope>NUCLEOTIDE SEQUENCE [LARGE SCALE GENOMIC DNA]</scope>
    <source>
        <strain evidence="1 2">JP838</strain>
        <plasmid evidence="2">Plasmid pJFP838A</plasmid>
    </source>
</reference>
<keyword evidence="1" id="KW-0614">Plasmid</keyword>
<name>A0A140GRZ1_CLOPF</name>
<proteinExistence type="predicted"/>
<geneLocation type="plasmid" evidence="1 2">
    <name>pJFP838A</name>
</geneLocation>
<dbReference type="EMBL" id="CP013615">
    <property type="protein sequence ID" value="AMN31300.1"/>
    <property type="molecule type" value="Genomic_DNA"/>
</dbReference>
<protein>
    <submittedName>
        <fullName evidence="1">Uncharacterized protein</fullName>
    </submittedName>
</protein>
<dbReference type="RefSeq" id="WP_061429884.1">
    <property type="nucleotide sequence ID" value="NZ_CATNZX010000014.1"/>
</dbReference>
<gene>
    <name evidence="1" type="ORF">JFP838_pA0384</name>
</gene>
<sequence>MDSLHVLKSQIYEYLNSKNLIFNILEKDNSLTIYLTEFQNNIHLDFKNNLWNIFILFEDNTYENLSFIEVFSDLENIVYDINNMFHPLKKEQLFKFLEEKKSLINLLQQHDFFKIIDEINIENFKINIKLKHTYFKKSEMILAYIIQTDLWSFKGINIFYEDSIIDEYFQLFQEINNLINVLNKSSSTLFL</sequence>
<dbReference type="Proteomes" id="UP000070260">
    <property type="component" value="Plasmid pJFP838A"/>
</dbReference>
<accession>A0A140GRZ1</accession>
<dbReference type="PATRIC" id="fig|1502.177.peg.3594"/>
<evidence type="ECO:0000313" key="2">
    <source>
        <dbReference type="Proteomes" id="UP000070260"/>
    </source>
</evidence>